<sequence>MPVICTYVRQLLSKLEETGYVANKKRAEPRILDEAMQIEVVGRFATTPTLSLRKASAATEICPEQIVQELAETDYYRRIQFCEEITKRIRTIPELKLVNASLSAIGNAISSMLKEEGRGNRVYLELLSDAGRLLSPWLRRKAACPNLNKDIRKTRNSSSSGKWLFGGDLGYRVEMIKILERSGQALKAFSARSRMVRKPLTVRSLK</sequence>
<keyword evidence="2" id="KW-1185">Reference proteome</keyword>
<dbReference type="Proteomes" id="UP000801492">
    <property type="component" value="Unassembled WGS sequence"/>
</dbReference>
<dbReference type="EMBL" id="VTPC01000774">
    <property type="protein sequence ID" value="KAF2904427.1"/>
    <property type="molecule type" value="Genomic_DNA"/>
</dbReference>
<evidence type="ECO:0000313" key="2">
    <source>
        <dbReference type="Proteomes" id="UP000801492"/>
    </source>
</evidence>
<dbReference type="AlphaFoldDB" id="A0A8K0DJ14"/>
<dbReference type="OrthoDB" id="6744247at2759"/>
<name>A0A8K0DJ14_IGNLU</name>
<accession>A0A8K0DJ14</accession>
<protein>
    <submittedName>
        <fullName evidence="1">Uncharacterized protein</fullName>
    </submittedName>
</protein>
<evidence type="ECO:0000313" key="1">
    <source>
        <dbReference type="EMBL" id="KAF2904427.1"/>
    </source>
</evidence>
<reference evidence="1" key="1">
    <citation type="submission" date="2019-08" db="EMBL/GenBank/DDBJ databases">
        <title>The genome of the North American firefly Photinus pyralis.</title>
        <authorList>
            <consortium name="Photinus pyralis genome working group"/>
            <person name="Fallon T.R."/>
            <person name="Sander Lower S.E."/>
            <person name="Weng J.-K."/>
        </authorList>
    </citation>
    <scope>NUCLEOTIDE SEQUENCE</scope>
    <source>
        <strain evidence="1">TRF0915ILg1</strain>
        <tissue evidence="1">Whole body</tissue>
    </source>
</reference>
<organism evidence="1 2">
    <name type="scientific">Ignelater luminosus</name>
    <name type="common">Cucubano</name>
    <name type="synonym">Pyrophorus luminosus</name>
    <dbReference type="NCBI Taxonomy" id="2038154"/>
    <lineage>
        <taxon>Eukaryota</taxon>
        <taxon>Metazoa</taxon>
        <taxon>Ecdysozoa</taxon>
        <taxon>Arthropoda</taxon>
        <taxon>Hexapoda</taxon>
        <taxon>Insecta</taxon>
        <taxon>Pterygota</taxon>
        <taxon>Neoptera</taxon>
        <taxon>Endopterygota</taxon>
        <taxon>Coleoptera</taxon>
        <taxon>Polyphaga</taxon>
        <taxon>Elateriformia</taxon>
        <taxon>Elateroidea</taxon>
        <taxon>Elateridae</taxon>
        <taxon>Agrypninae</taxon>
        <taxon>Pyrophorini</taxon>
        <taxon>Ignelater</taxon>
    </lineage>
</organism>
<proteinExistence type="predicted"/>
<comment type="caution">
    <text evidence="1">The sequence shown here is derived from an EMBL/GenBank/DDBJ whole genome shotgun (WGS) entry which is preliminary data.</text>
</comment>
<gene>
    <name evidence="1" type="ORF">ILUMI_01752</name>
</gene>